<dbReference type="EMBL" id="AP023421">
    <property type="protein sequence ID" value="BCK86060.1"/>
    <property type="molecule type" value="Genomic_DNA"/>
</dbReference>
<geneLocation type="plasmid" evidence="1 2">
    <name>pMM59_01</name>
</geneLocation>
<evidence type="ECO:0000313" key="2">
    <source>
        <dbReference type="Proteomes" id="UP000679848"/>
    </source>
</evidence>
<keyword evidence="2" id="KW-1185">Reference proteome</keyword>
<organism evidence="1 2">
    <name type="scientific">Pusillibacter faecalis</name>
    <dbReference type="NCBI Taxonomy" id="2714358"/>
    <lineage>
        <taxon>Bacteria</taxon>
        <taxon>Bacillati</taxon>
        <taxon>Bacillota</taxon>
        <taxon>Clostridia</taxon>
        <taxon>Eubacteriales</taxon>
        <taxon>Oscillospiraceae</taxon>
        <taxon>Pusillibacter</taxon>
    </lineage>
</organism>
<proteinExistence type="predicted"/>
<evidence type="ECO:0000313" key="1">
    <source>
        <dbReference type="EMBL" id="BCK86060.1"/>
    </source>
</evidence>
<dbReference type="NCBIfam" id="TIGR02837">
    <property type="entry name" value="spore_II_R"/>
    <property type="match status" value="1"/>
</dbReference>
<dbReference type="Pfam" id="PF09551">
    <property type="entry name" value="Spore_II_R"/>
    <property type="match status" value="1"/>
</dbReference>
<dbReference type="Proteomes" id="UP000679848">
    <property type="component" value="Plasmid pMM59_01"/>
</dbReference>
<dbReference type="AlphaFoldDB" id="A0A830QST7"/>
<reference evidence="1" key="1">
    <citation type="submission" date="2020-09" db="EMBL/GenBank/DDBJ databases">
        <title>New species isolated from human feces.</title>
        <authorList>
            <person name="Kitahara M."/>
            <person name="Shigeno Y."/>
            <person name="Shime M."/>
            <person name="Matsumoto Y."/>
            <person name="Nakamura S."/>
            <person name="Motooka D."/>
            <person name="Fukuoka S."/>
            <person name="Nishikawa H."/>
            <person name="Benno Y."/>
        </authorList>
    </citation>
    <scope>NUCLEOTIDE SEQUENCE</scope>
    <source>
        <strain evidence="1">MM59</strain>
        <plasmid evidence="1">pMM59_01</plasmid>
    </source>
</reference>
<accession>A0A830QST7</accession>
<dbReference type="InterPro" id="IPR014202">
    <property type="entry name" value="Spore_II_R"/>
</dbReference>
<keyword evidence="1" id="KW-0614">Plasmid</keyword>
<protein>
    <submittedName>
        <fullName evidence="1">Stage II sporulation protein R</fullName>
    </submittedName>
</protein>
<dbReference type="KEGG" id="pfaa:MM59RIKEN_33790"/>
<name>A0A830QST7_9FIRM</name>
<sequence length="218" mass="24551">MGKDREHMKTTVKRKLKVWEIALLVGLAIFLISGALALQTQEQLSDKVVRLHVLANSDSEEDQALKLLVRDAILERAEDLLSKSGDREEAEGLLRGRLLEFEQVAAAVIAQAGYDYPVRVELEDTQFPTKEYDGFTLPAGEYLALRVLIGEAKGQNWWCVVFPPLCTTASVEVPASALEAGLSEEEVRLITEENTGYVLKFKAVEWWQQAKQMWSEWT</sequence>
<gene>
    <name evidence="1" type="ORF">MM59RIKEN_33790</name>
</gene>